<feature type="domain" description="ABC transmembrane type-1" evidence="11">
    <location>
        <begin position="19"/>
        <end position="303"/>
    </location>
</feature>
<dbReference type="InterPro" id="IPR011527">
    <property type="entry name" value="ABC1_TM_dom"/>
</dbReference>
<feature type="transmembrane region" description="Helical" evidence="9">
    <location>
        <begin position="15"/>
        <end position="34"/>
    </location>
</feature>
<feature type="transmembrane region" description="Helical" evidence="9">
    <location>
        <begin position="248"/>
        <end position="268"/>
    </location>
</feature>
<sequence length="587" mass="64830">MRIFLDLAWFFRQEWHRYLLGISILAAVAVLNLIPPRIVGGLVDDISHQRIRGSLLLRDLALLLAIALVVYALRQAWRRMLYGSSARLARLLRDRLYRHYSQLSPRFYQQHRVGDLMAHATNDIQAIEQTAGDGILTLADSITTGALVVGTMAFTIDWKLTLVVLIPMPFMAWATSRYGLLLHDRFLLAQAAFSDLNGKVQENISGVRVIKAFGQEAAERRAFAELSEEVVARNVAVARIDALFDPTIQLIVGLSYFLAVAVGAVFVVRGGLTIGDLTAFTMYLGQLIWPMLAFGFLINIVERGRASYDRVRRLLEEPVDILDHPDATDTPPAGDLEVRIERFTYPGAAEPALSDVRFRLPRGATLGVVGRTGSGKTTLLRLLLREFDVEAGDIAIGGRSIYQVTLRALRRSIAYVPQDHFLFSATIAENIAFAKPEAGRDEIVAAARMADVDADIRRFPGGYDTLVGERGVTLSGGQKQRISIARALLMDAEILVLDDALSAVDARTEARILAALREQRAGRTTVIAAHRLSAVQHANLIVVLEGGRIREMGRHEDLLAAGGWYAQTYARQQLEALVEEGGHPWQA</sequence>
<evidence type="ECO:0000256" key="5">
    <source>
        <dbReference type="ARBA" id="ARBA00022741"/>
    </source>
</evidence>
<reference evidence="13" key="1">
    <citation type="submission" date="2016-10" db="EMBL/GenBank/DDBJ databases">
        <authorList>
            <person name="Varghese N."/>
        </authorList>
    </citation>
    <scope>NUCLEOTIDE SEQUENCE [LARGE SCALE GENOMIC DNA]</scope>
    <source>
        <strain evidence="13">DSM 17980</strain>
    </source>
</reference>
<feature type="transmembrane region" description="Helical" evidence="9">
    <location>
        <begin position="55"/>
        <end position="73"/>
    </location>
</feature>
<dbReference type="PANTHER" id="PTHR43394:SF1">
    <property type="entry name" value="ATP-BINDING CASSETTE SUB-FAMILY B MEMBER 10, MITOCHONDRIAL"/>
    <property type="match status" value="1"/>
</dbReference>
<evidence type="ECO:0000256" key="6">
    <source>
        <dbReference type="ARBA" id="ARBA00022840"/>
    </source>
</evidence>
<accession>A0A1I7JDX2</accession>
<name>A0A1I7JDX2_9BACL</name>
<proteinExistence type="predicted"/>
<evidence type="ECO:0000256" key="8">
    <source>
        <dbReference type="ARBA" id="ARBA00023136"/>
    </source>
</evidence>
<keyword evidence="8 9" id="KW-0472">Membrane</keyword>
<dbReference type="PROSITE" id="PS50893">
    <property type="entry name" value="ABC_TRANSPORTER_2"/>
    <property type="match status" value="1"/>
</dbReference>
<dbReference type="STRING" id="392015.SAMN05421543_109144"/>
<evidence type="ECO:0000313" key="13">
    <source>
        <dbReference type="Proteomes" id="UP000183508"/>
    </source>
</evidence>
<dbReference type="GO" id="GO:0005886">
    <property type="term" value="C:plasma membrane"/>
    <property type="evidence" value="ECO:0007669"/>
    <property type="project" value="UniProtKB-SubCell"/>
</dbReference>
<evidence type="ECO:0000313" key="12">
    <source>
        <dbReference type="EMBL" id="SFU83338.1"/>
    </source>
</evidence>
<feature type="transmembrane region" description="Helical" evidence="9">
    <location>
        <begin position="280"/>
        <end position="301"/>
    </location>
</feature>
<keyword evidence="6 12" id="KW-0067">ATP-binding</keyword>
<evidence type="ECO:0000256" key="4">
    <source>
        <dbReference type="ARBA" id="ARBA00022692"/>
    </source>
</evidence>
<dbReference type="EMBL" id="FPBV01000009">
    <property type="protein sequence ID" value="SFU83338.1"/>
    <property type="molecule type" value="Genomic_DNA"/>
</dbReference>
<dbReference type="SUPFAM" id="SSF90123">
    <property type="entry name" value="ABC transporter transmembrane region"/>
    <property type="match status" value="1"/>
</dbReference>
<dbReference type="CDD" id="cd18541">
    <property type="entry name" value="ABC_6TM_TmrB_like"/>
    <property type="match status" value="1"/>
</dbReference>
<dbReference type="InterPro" id="IPR027417">
    <property type="entry name" value="P-loop_NTPase"/>
</dbReference>
<dbReference type="eggNOG" id="COG1132">
    <property type="taxonomic scope" value="Bacteria"/>
</dbReference>
<protein>
    <submittedName>
        <fullName evidence="12">ATP-binding cassette, subfamily B</fullName>
    </submittedName>
</protein>
<keyword evidence="4 9" id="KW-0812">Transmembrane</keyword>
<dbReference type="PROSITE" id="PS00211">
    <property type="entry name" value="ABC_TRANSPORTER_1"/>
    <property type="match status" value="1"/>
</dbReference>
<dbReference type="FunFam" id="3.40.50.300:FF:000221">
    <property type="entry name" value="Multidrug ABC transporter ATP-binding protein"/>
    <property type="match status" value="1"/>
</dbReference>
<dbReference type="SMART" id="SM00382">
    <property type="entry name" value="AAA"/>
    <property type="match status" value="1"/>
</dbReference>
<dbReference type="InterPro" id="IPR036640">
    <property type="entry name" value="ABC1_TM_sf"/>
</dbReference>
<dbReference type="Pfam" id="PF00664">
    <property type="entry name" value="ABC_membrane"/>
    <property type="match status" value="1"/>
</dbReference>
<keyword evidence="2" id="KW-0813">Transport</keyword>
<evidence type="ECO:0000259" key="10">
    <source>
        <dbReference type="PROSITE" id="PS50893"/>
    </source>
</evidence>
<keyword evidence="3" id="KW-1003">Cell membrane</keyword>
<dbReference type="SUPFAM" id="SSF52540">
    <property type="entry name" value="P-loop containing nucleoside triphosphate hydrolases"/>
    <property type="match status" value="1"/>
</dbReference>
<keyword evidence="5" id="KW-0547">Nucleotide-binding</keyword>
<gene>
    <name evidence="12" type="ORF">SAMN05421543_109144</name>
</gene>
<feature type="transmembrane region" description="Helical" evidence="9">
    <location>
        <begin position="160"/>
        <end position="180"/>
    </location>
</feature>
<dbReference type="Pfam" id="PF00005">
    <property type="entry name" value="ABC_tran"/>
    <property type="match status" value="1"/>
</dbReference>
<dbReference type="GO" id="GO:0016887">
    <property type="term" value="F:ATP hydrolysis activity"/>
    <property type="evidence" value="ECO:0007669"/>
    <property type="project" value="InterPro"/>
</dbReference>
<dbReference type="FunFam" id="1.20.1560.10:FF:000011">
    <property type="entry name" value="Multidrug ABC transporter ATP-binding protein"/>
    <property type="match status" value="1"/>
</dbReference>
<dbReference type="Gene3D" id="1.20.1560.10">
    <property type="entry name" value="ABC transporter type 1, transmembrane domain"/>
    <property type="match status" value="1"/>
</dbReference>
<dbReference type="PROSITE" id="PS50929">
    <property type="entry name" value="ABC_TM1F"/>
    <property type="match status" value="1"/>
</dbReference>
<dbReference type="InterPro" id="IPR003439">
    <property type="entry name" value="ABC_transporter-like_ATP-bd"/>
</dbReference>
<dbReference type="InterPro" id="IPR017871">
    <property type="entry name" value="ABC_transporter-like_CS"/>
</dbReference>
<keyword evidence="7 9" id="KW-1133">Transmembrane helix</keyword>
<dbReference type="InterPro" id="IPR003593">
    <property type="entry name" value="AAA+_ATPase"/>
</dbReference>
<dbReference type="RefSeq" id="WP_074952262.1">
    <property type="nucleotide sequence ID" value="NZ_FPBV01000009.1"/>
</dbReference>
<comment type="subcellular location">
    <subcellularLocation>
        <location evidence="1">Cell membrane</location>
        <topology evidence="1">Multi-pass membrane protein</topology>
    </subcellularLocation>
</comment>
<dbReference type="GO" id="GO:0015421">
    <property type="term" value="F:ABC-type oligopeptide transporter activity"/>
    <property type="evidence" value="ECO:0007669"/>
    <property type="project" value="TreeGrafter"/>
</dbReference>
<evidence type="ECO:0000259" key="11">
    <source>
        <dbReference type="PROSITE" id="PS50929"/>
    </source>
</evidence>
<dbReference type="PANTHER" id="PTHR43394">
    <property type="entry name" value="ATP-DEPENDENT PERMEASE MDL1, MITOCHONDRIAL"/>
    <property type="match status" value="1"/>
</dbReference>
<evidence type="ECO:0000256" key="7">
    <source>
        <dbReference type="ARBA" id="ARBA00022989"/>
    </source>
</evidence>
<keyword evidence="13" id="KW-1185">Reference proteome</keyword>
<dbReference type="Proteomes" id="UP000183508">
    <property type="component" value="Unassembled WGS sequence"/>
</dbReference>
<dbReference type="InterPro" id="IPR039421">
    <property type="entry name" value="Type_1_exporter"/>
</dbReference>
<dbReference type="GO" id="GO:0005524">
    <property type="term" value="F:ATP binding"/>
    <property type="evidence" value="ECO:0007669"/>
    <property type="project" value="UniProtKB-KW"/>
</dbReference>
<dbReference type="AlphaFoldDB" id="A0A1I7JDX2"/>
<organism evidence="12 13">
    <name type="scientific">Alicyclobacillus macrosporangiidus</name>
    <dbReference type="NCBI Taxonomy" id="392015"/>
    <lineage>
        <taxon>Bacteria</taxon>
        <taxon>Bacillati</taxon>
        <taxon>Bacillota</taxon>
        <taxon>Bacilli</taxon>
        <taxon>Bacillales</taxon>
        <taxon>Alicyclobacillaceae</taxon>
        <taxon>Alicyclobacillus</taxon>
    </lineage>
</organism>
<evidence type="ECO:0000256" key="9">
    <source>
        <dbReference type="SAM" id="Phobius"/>
    </source>
</evidence>
<feature type="domain" description="ABC transporter" evidence="10">
    <location>
        <begin position="338"/>
        <end position="571"/>
    </location>
</feature>
<evidence type="ECO:0000256" key="2">
    <source>
        <dbReference type="ARBA" id="ARBA00022448"/>
    </source>
</evidence>
<evidence type="ECO:0000256" key="1">
    <source>
        <dbReference type="ARBA" id="ARBA00004651"/>
    </source>
</evidence>
<evidence type="ECO:0000256" key="3">
    <source>
        <dbReference type="ARBA" id="ARBA00022475"/>
    </source>
</evidence>
<dbReference type="Gene3D" id="3.40.50.300">
    <property type="entry name" value="P-loop containing nucleotide triphosphate hydrolases"/>
    <property type="match status" value="1"/>
</dbReference>
<dbReference type="OrthoDB" id="1240423at2"/>